<proteinExistence type="predicted"/>
<dbReference type="RefSeq" id="WP_008330342.1">
    <property type="nucleotide sequence ID" value="NZ_CH902578.1"/>
</dbReference>
<organism evidence="2 3">
    <name type="scientific">Maritimibacter alkaliphilus HTCC2654</name>
    <dbReference type="NCBI Taxonomy" id="314271"/>
    <lineage>
        <taxon>Bacteria</taxon>
        <taxon>Pseudomonadati</taxon>
        <taxon>Pseudomonadota</taxon>
        <taxon>Alphaproteobacteria</taxon>
        <taxon>Rhodobacterales</taxon>
        <taxon>Roseobacteraceae</taxon>
        <taxon>Maritimibacter</taxon>
    </lineage>
</organism>
<evidence type="ECO:0000256" key="1">
    <source>
        <dbReference type="SAM" id="SignalP"/>
    </source>
</evidence>
<dbReference type="HOGENOM" id="CLU_670497_0_0_5"/>
<reference evidence="2 3" key="1">
    <citation type="journal article" date="2010" name="J. Bacteriol.">
        <title>Genome sequences of Pelagibaca bermudensis HTCC2601T and Maritimibacter alkaliphilus HTCC2654T, the type strains of two marine Roseobacter genera.</title>
        <authorList>
            <person name="Thrash J.C."/>
            <person name="Cho J.C."/>
            <person name="Ferriera S."/>
            <person name="Johnson J."/>
            <person name="Vergin K.L."/>
            <person name="Giovannoni S.J."/>
        </authorList>
    </citation>
    <scope>NUCLEOTIDE SEQUENCE [LARGE SCALE GENOMIC DNA]</scope>
    <source>
        <strain evidence="2 3">HTCC2654</strain>
    </source>
</reference>
<name>A3VM89_9RHOB</name>
<comment type="caution">
    <text evidence="2">The sequence shown here is derived from an EMBL/GenBank/DDBJ whole genome shotgun (WGS) entry which is preliminary data.</text>
</comment>
<dbReference type="Proteomes" id="UP000002931">
    <property type="component" value="Unassembled WGS sequence"/>
</dbReference>
<dbReference type="EMBL" id="AAMT01000030">
    <property type="protein sequence ID" value="EAQ10606.1"/>
    <property type="molecule type" value="Genomic_DNA"/>
</dbReference>
<sequence length="410" mass="45302">MSRIVCVLIALVFAVPALSQSREDGPAVEICTMNPVGHGVPDGLDYASDRFRSPDRWTLCPDCPAPTDEGVQPLAPADGAMAVLFRPGGAPLAPFARPVEWDCQSYDLGVVPFIAPHPSADAEWTLEESRRRLEARYCPYDTEDGKLCLSFVCTPEEEQWMLLAEGSVEGLDVTEALELELDVRVDGALAGYLTVSARAGFENAFFAVYVRQLDDELLGALRRGQAGTFRVRAMKQERELGMTLDGSSRALGAVLGNCGDLQRLATPDTAPDRFVLLNGPSTEAAMDAARQALDDRIGRLLALEGAPDPDVRRAVAVQLPDGWRFVDALVGPSPELGFSNFARYFLVKPPNRDWVVFDPVENPPRIYIDRKRPIGAWPNLLLTTAERDITIYERWYWDGSNYLYRETIPQ</sequence>
<evidence type="ECO:0000313" key="2">
    <source>
        <dbReference type="EMBL" id="EAQ10606.1"/>
    </source>
</evidence>
<gene>
    <name evidence="2" type="ORF">RB2654_07885</name>
</gene>
<keyword evidence="3" id="KW-1185">Reference proteome</keyword>
<dbReference type="AlphaFoldDB" id="A3VM89"/>
<protein>
    <submittedName>
        <fullName evidence="2">Uncharacterized protein</fullName>
    </submittedName>
</protein>
<evidence type="ECO:0000313" key="3">
    <source>
        <dbReference type="Proteomes" id="UP000002931"/>
    </source>
</evidence>
<feature type="chain" id="PRO_5002661288" evidence="1">
    <location>
        <begin position="20"/>
        <end position="410"/>
    </location>
</feature>
<keyword evidence="1" id="KW-0732">Signal</keyword>
<dbReference type="STRING" id="314271.RB2654_07885"/>
<feature type="signal peptide" evidence="1">
    <location>
        <begin position="1"/>
        <end position="19"/>
    </location>
</feature>
<accession>A3VM89</accession>